<protein>
    <submittedName>
        <fullName evidence="1">Uncharacterized protein</fullName>
    </submittedName>
</protein>
<organism evidence="1">
    <name type="scientific">Arion vulgaris</name>
    <dbReference type="NCBI Taxonomy" id="1028688"/>
    <lineage>
        <taxon>Eukaryota</taxon>
        <taxon>Metazoa</taxon>
        <taxon>Spiralia</taxon>
        <taxon>Lophotrochozoa</taxon>
        <taxon>Mollusca</taxon>
        <taxon>Gastropoda</taxon>
        <taxon>Heterobranchia</taxon>
        <taxon>Euthyneura</taxon>
        <taxon>Panpulmonata</taxon>
        <taxon>Eupulmonata</taxon>
        <taxon>Stylommatophora</taxon>
        <taxon>Helicina</taxon>
        <taxon>Arionoidea</taxon>
        <taxon>Arionidae</taxon>
        <taxon>Arion</taxon>
    </lineage>
</organism>
<dbReference type="EMBL" id="HACG01034575">
    <property type="protein sequence ID" value="CEK81440.1"/>
    <property type="molecule type" value="Transcribed_RNA"/>
</dbReference>
<proteinExistence type="predicted"/>
<reference evidence="1" key="1">
    <citation type="submission" date="2014-12" db="EMBL/GenBank/DDBJ databases">
        <title>Insight into the proteome of Arion vulgaris.</title>
        <authorList>
            <person name="Aradska J."/>
            <person name="Bulat T."/>
            <person name="Smidak R."/>
            <person name="Sarate P."/>
            <person name="Gangsoo J."/>
            <person name="Sialana F."/>
            <person name="Bilban M."/>
            <person name="Lubec G."/>
        </authorList>
    </citation>
    <scope>NUCLEOTIDE SEQUENCE</scope>
    <source>
        <tissue evidence="1">Skin</tissue>
    </source>
</reference>
<evidence type="ECO:0000313" key="1">
    <source>
        <dbReference type="EMBL" id="CEK81440.1"/>
    </source>
</evidence>
<dbReference type="AlphaFoldDB" id="A0A0B7ANI0"/>
<sequence length="77" mass="9067">MFHVMTLSLFRSSKVCTSDKIIEAVFDCTVELNDEFHVNHEEADYLQSGVTNKLLDWLVWLPCPKELHWTIMIFLTH</sequence>
<name>A0A0B7ANI0_9EUPU</name>
<gene>
    <name evidence="1" type="primary">ORF126028</name>
</gene>
<accession>A0A0B7ANI0</accession>